<name>A0A6C1B9C5_9RHOO</name>
<gene>
    <name evidence="1" type="ORF">G3580_18045</name>
</gene>
<dbReference type="RefSeq" id="WP_173767862.1">
    <property type="nucleotide sequence ID" value="NZ_CP048836.1"/>
</dbReference>
<protein>
    <submittedName>
        <fullName evidence="1">Uncharacterized protein</fullName>
    </submittedName>
</protein>
<evidence type="ECO:0000313" key="2">
    <source>
        <dbReference type="Proteomes" id="UP000501991"/>
    </source>
</evidence>
<reference evidence="1 2" key="1">
    <citation type="submission" date="2020-02" db="EMBL/GenBank/DDBJ databases">
        <title>Nitrogenibacter mangrovi gen. nov., sp. nov. isolated from mangrove sediment, a denitrifying betaproteobacterium.</title>
        <authorList>
            <person name="Liao H."/>
            <person name="Tian Y."/>
        </authorList>
    </citation>
    <scope>NUCLEOTIDE SEQUENCE [LARGE SCALE GENOMIC DNA]</scope>
    <source>
        <strain evidence="1 2">M9-3-2</strain>
    </source>
</reference>
<accession>A0A6C1B9C5</accession>
<dbReference type="Proteomes" id="UP000501991">
    <property type="component" value="Chromosome"/>
</dbReference>
<organism evidence="1 2">
    <name type="scientific">Nitrogeniibacter mangrovi</name>
    <dbReference type="NCBI Taxonomy" id="2016596"/>
    <lineage>
        <taxon>Bacteria</taxon>
        <taxon>Pseudomonadati</taxon>
        <taxon>Pseudomonadota</taxon>
        <taxon>Betaproteobacteria</taxon>
        <taxon>Rhodocyclales</taxon>
        <taxon>Zoogloeaceae</taxon>
        <taxon>Nitrogeniibacter</taxon>
    </lineage>
</organism>
<sequence>MSPDRKHRTDDDAVCRGTGAARITVKRIGDLIADLLEMRAAEMEAAAVSARAAEAAAARLRLQAASARALVTVDGHPAFDRLALSAFANVLDESGGAGFKAAHKHDK</sequence>
<dbReference type="KEGG" id="azq:G3580_18045"/>
<dbReference type="AlphaFoldDB" id="A0A6C1B9C5"/>
<proteinExistence type="predicted"/>
<keyword evidence="2" id="KW-1185">Reference proteome</keyword>
<evidence type="ECO:0000313" key="1">
    <source>
        <dbReference type="EMBL" id="QID19348.1"/>
    </source>
</evidence>
<dbReference type="EMBL" id="CP048836">
    <property type="protein sequence ID" value="QID19348.1"/>
    <property type="molecule type" value="Genomic_DNA"/>
</dbReference>